<evidence type="ECO:0000256" key="9">
    <source>
        <dbReference type="ARBA" id="ARBA00023136"/>
    </source>
</evidence>
<keyword evidence="2" id="KW-1003">Cell membrane</keyword>
<feature type="transmembrane region" description="Helical" evidence="12">
    <location>
        <begin position="12"/>
        <end position="32"/>
    </location>
</feature>
<evidence type="ECO:0000256" key="1">
    <source>
        <dbReference type="ARBA" id="ARBA00004141"/>
    </source>
</evidence>
<dbReference type="Proteomes" id="UP000291562">
    <property type="component" value="Chromosome"/>
</dbReference>
<feature type="transmembrane region" description="Helical" evidence="12">
    <location>
        <begin position="178"/>
        <end position="198"/>
    </location>
</feature>
<feature type="transmembrane region" description="Helical" evidence="12">
    <location>
        <begin position="137"/>
        <end position="157"/>
    </location>
</feature>
<dbReference type="EMBL" id="CP035704">
    <property type="protein sequence ID" value="QBB72194.1"/>
    <property type="molecule type" value="Genomic_DNA"/>
</dbReference>
<dbReference type="OrthoDB" id="1447144at2"/>
<keyword evidence="6" id="KW-0560">Oxidoreductase</keyword>
<keyword evidence="7" id="KW-0408">Iron</keyword>
<feature type="transmembrane region" description="Helical" evidence="12">
    <location>
        <begin position="83"/>
        <end position="101"/>
    </location>
</feature>
<evidence type="ECO:0000256" key="10">
    <source>
        <dbReference type="ARBA" id="ARBA00023157"/>
    </source>
</evidence>
<keyword evidence="9 12" id="KW-0472">Membrane</keyword>
<dbReference type="PANTHER" id="PTHR35457">
    <property type="entry name" value="HEME A SYNTHASE"/>
    <property type="match status" value="1"/>
</dbReference>
<dbReference type="InterPro" id="IPR050450">
    <property type="entry name" value="COX15/CtaA_HemeA_synthase"/>
</dbReference>
<evidence type="ECO:0000256" key="6">
    <source>
        <dbReference type="ARBA" id="ARBA00023002"/>
    </source>
</evidence>
<evidence type="ECO:0000256" key="3">
    <source>
        <dbReference type="ARBA" id="ARBA00022692"/>
    </source>
</evidence>
<dbReference type="KEGG" id="xbc:ELE36_18495"/>
<evidence type="ECO:0000313" key="14">
    <source>
        <dbReference type="Proteomes" id="UP000291562"/>
    </source>
</evidence>
<keyword evidence="4" id="KW-0479">Metal-binding</keyword>
<evidence type="ECO:0000256" key="8">
    <source>
        <dbReference type="ARBA" id="ARBA00023133"/>
    </source>
</evidence>
<dbReference type="GO" id="GO:0046872">
    <property type="term" value="F:metal ion binding"/>
    <property type="evidence" value="ECO:0007669"/>
    <property type="project" value="UniProtKB-KW"/>
</dbReference>
<dbReference type="AlphaFoldDB" id="A0A411HNY9"/>
<keyword evidence="5 12" id="KW-1133">Transmembrane helix</keyword>
<organism evidence="13 14">
    <name type="scientific">Pseudolysobacter antarcticus</name>
    <dbReference type="NCBI Taxonomy" id="2511995"/>
    <lineage>
        <taxon>Bacteria</taxon>
        <taxon>Pseudomonadati</taxon>
        <taxon>Pseudomonadota</taxon>
        <taxon>Gammaproteobacteria</taxon>
        <taxon>Lysobacterales</taxon>
        <taxon>Rhodanobacteraceae</taxon>
        <taxon>Pseudolysobacter</taxon>
    </lineage>
</organism>
<keyword evidence="8" id="KW-0350">Heme biosynthesis</keyword>
<proteinExistence type="predicted"/>
<gene>
    <name evidence="13" type="ORF">ELE36_18495</name>
</gene>
<protein>
    <submittedName>
        <fullName evidence="13">Heme A synthase</fullName>
    </submittedName>
</protein>
<keyword evidence="3 12" id="KW-0812">Transmembrane</keyword>
<evidence type="ECO:0000256" key="12">
    <source>
        <dbReference type="SAM" id="Phobius"/>
    </source>
</evidence>
<feature type="transmembrane region" description="Helical" evidence="12">
    <location>
        <begin position="279"/>
        <end position="301"/>
    </location>
</feature>
<evidence type="ECO:0000256" key="4">
    <source>
        <dbReference type="ARBA" id="ARBA00022723"/>
    </source>
</evidence>
<keyword evidence="10" id="KW-1015">Disulfide bond</keyword>
<dbReference type="RefSeq" id="WP_129835928.1">
    <property type="nucleotide sequence ID" value="NZ_CP035704.1"/>
</dbReference>
<evidence type="ECO:0000256" key="7">
    <source>
        <dbReference type="ARBA" id="ARBA00023004"/>
    </source>
</evidence>
<evidence type="ECO:0000313" key="13">
    <source>
        <dbReference type="EMBL" id="QBB72194.1"/>
    </source>
</evidence>
<reference evidence="13 14" key="1">
    <citation type="submission" date="2019-01" db="EMBL/GenBank/DDBJ databases">
        <title>Pseudolysobacter antarctica gen. nov., sp. nov., isolated from Fildes Peninsula, Antarctica.</title>
        <authorList>
            <person name="Wei Z."/>
            <person name="Peng F."/>
        </authorList>
    </citation>
    <scope>NUCLEOTIDE SEQUENCE [LARGE SCALE GENOMIC DNA]</scope>
    <source>
        <strain evidence="13 14">AQ6-296</strain>
    </source>
</reference>
<comment type="pathway">
    <text evidence="11">Porphyrin-containing compound metabolism.</text>
</comment>
<sequence>MTVVRLAGFARLAWFATAFAFCVIVFGAFVRLSNAGLSCPDWPTCYGKLTWPTHQVDIAAANQDFPERPVESNKAWREQGHRFLAGGLVLTTFFLAGWAIVRRRDLGGLMWVPLVAAVFIVFQAALGMWTVTWLLKPIVVLAHLLGGLTTFSLLAYTAIRASDPPSLYGDGGPKLRRLVIVGIVLLACQIALGGWTSANYAALACGTDFPKCLDQWWPGTDFREAFVLWRGVGVNYEGGVLDGAARTAIQMTHRIGAVLVFGHLLMLSIFALRRHIALGAWVAGLLLLQIGLGISNVVYALPLPVATAHNAVAAALLFTLLMLLARLRPSRLS</sequence>
<dbReference type="GO" id="GO:0016020">
    <property type="term" value="C:membrane"/>
    <property type="evidence" value="ECO:0007669"/>
    <property type="project" value="UniProtKB-SubCell"/>
</dbReference>
<keyword evidence="14" id="KW-1185">Reference proteome</keyword>
<dbReference type="GO" id="GO:0006784">
    <property type="term" value="P:heme A biosynthetic process"/>
    <property type="evidence" value="ECO:0007669"/>
    <property type="project" value="InterPro"/>
</dbReference>
<evidence type="ECO:0000256" key="11">
    <source>
        <dbReference type="ARBA" id="ARBA00023444"/>
    </source>
</evidence>
<evidence type="ECO:0000256" key="5">
    <source>
        <dbReference type="ARBA" id="ARBA00022989"/>
    </source>
</evidence>
<dbReference type="Pfam" id="PF02628">
    <property type="entry name" value="COX15-CtaA"/>
    <property type="match status" value="1"/>
</dbReference>
<feature type="transmembrane region" description="Helical" evidence="12">
    <location>
        <begin position="255"/>
        <end position="272"/>
    </location>
</feature>
<name>A0A411HNY9_9GAMM</name>
<feature type="transmembrane region" description="Helical" evidence="12">
    <location>
        <begin position="307"/>
        <end position="327"/>
    </location>
</feature>
<dbReference type="GO" id="GO:0016491">
    <property type="term" value="F:oxidoreductase activity"/>
    <property type="evidence" value="ECO:0007669"/>
    <property type="project" value="UniProtKB-KW"/>
</dbReference>
<evidence type="ECO:0000256" key="2">
    <source>
        <dbReference type="ARBA" id="ARBA00022475"/>
    </source>
</evidence>
<comment type="subcellular location">
    <subcellularLocation>
        <location evidence="1">Membrane</location>
        <topology evidence="1">Multi-pass membrane protein</topology>
    </subcellularLocation>
</comment>
<dbReference type="PANTHER" id="PTHR35457:SF1">
    <property type="entry name" value="HEME A SYNTHASE"/>
    <property type="match status" value="1"/>
</dbReference>
<dbReference type="InterPro" id="IPR003780">
    <property type="entry name" value="COX15/CtaA_fam"/>
</dbReference>
<accession>A0A411HNY9</accession>
<feature type="transmembrane region" description="Helical" evidence="12">
    <location>
        <begin position="108"/>
        <end position="131"/>
    </location>
</feature>